<dbReference type="InterPro" id="IPR022381">
    <property type="entry name" value="Uncharacterised_MG067"/>
</dbReference>
<reference evidence="5" key="1">
    <citation type="submission" date="2023-10" db="EMBL/GenBank/DDBJ databases">
        <title>Genome sequences of Mycoplasma ovipneumoniae isolated from goats.</title>
        <authorList>
            <person name="Spergser J."/>
        </authorList>
    </citation>
    <scope>NUCLEOTIDE SEQUENCE</scope>
    <source>
        <strain evidence="5">2167_2</strain>
    </source>
</reference>
<dbReference type="NCBIfam" id="NF045841">
    <property type="entry name" value="Ig_SerProt_MIP"/>
    <property type="match status" value="1"/>
</dbReference>
<dbReference type="InterPro" id="IPR009003">
    <property type="entry name" value="Peptidase_S1_PA"/>
</dbReference>
<keyword evidence="3" id="KW-1133">Transmembrane helix</keyword>
<dbReference type="InterPro" id="IPR022382">
    <property type="entry name" value="Mycoplasma_peptidase_DUF31"/>
</dbReference>
<feature type="domain" description="DUF31" evidence="4">
    <location>
        <begin position="120"/>
        <end position="484"/>
    </location>
</feature>
<keyword evidence="3" id="KW-0812">Transmembrane</keyword>
<comment type="caution">
    <text evidence="5">The sequence shown here is derived from an EMBL/GenBank/DDBJ whole genome shotgun (WGS) entry which is preliminary data.</text>
</comment>
<keyword evidence="1" id="KW-1003">Cell membrane</keyword>
<name>A0AAP6CTR8_9BACT</name>
<organism evidence="5 6">
    <name type="scientific">Mesomycoplasma ovipneumoniae</name>
    <dbReference type="NCBI Taxonomy" id="29562"/>
    <lineage>
        <taxon>Bacteria</taxon>
        <taxon>Bacillati</taxon>
        <taxon>Mycoplasmatota</taxon>
        <taxon>Mycoplasmoidales</taxon>
        <taxon>Metamycoplasmataceae</taxon>
        <taxon>Mesomycoplasma</taxon>
    </lineage>
</organism>
<dbReference type="RefSeq" id="WP_318043206.1">
    <property type="nucleotide sequence ID" value="NZ_JAWPET010000033.1"/>
</dbReference>
<feature type="compositionally biased region" description="Low complexity" evidence="2">
    <location>
        <begin position="71"/>
        <end position="81"/>
    </location>
</feature>
<evidence type="ECO:0000313" key="6">
    <source>
        <dbReference type="Proteomes" id="UP001281096"/>
    </source>
</evidence>
<evidence type="ECO:0000256" key="1">
    <source>
        <dbReference type="ARBA" id="ARBA00022475"/>
    </source>
</evidence>
<feature type="transmembrane region" description="Helical" evidence="3">
    <location>
        <begin position="12"/>
        <end position="33"/>
    </location>
</feature>
<dbReference type="AlphaFoldDB" id="A0AAP6CTR8"/>
<dbReference type="Proteomes" id="UP001281096">
    <property type="component" value="Unassembled WGS sequence"/>
</dbReference>
<feature type="region of interest" description="Disordered" evidence="2">
    <location>
        <begin position="37"/>
        <end position="87"/>
    </location>
</feature>
<gene>
    <name evidence="5" type="ORF">R7V46_03605</name>
</gene>
<accession>A0AAP6CTR8</accession>
<evidence type="ECO:0000259" key="4">
    <source>
        <dbReference type="Pfam" id="PF01732"/>
    </source>
</evidence>
<dbReference type="SUPFAM" id="SSF50494">
    <property type="entry name" value="Trypsin-like serine proteases"/>
    <property type="match status" value="1"/>
</dbReference>
<dbReference type="Pfam" id="PF01732">
    <property type="entry name" value="Mycop_pep_DUF31"/>
    <property type="match status" value="1"/>
</dbReference>
<protein>
    <submittedName>
        <fullName evidence="5">DUF31 family protein</fullName>
    </submittedName>
</protein>
<evidence type="ECO:0000256" key="3">
    <source>
        <dbReference type="SAM" id="Phobius"/>
    </source>
</evidence>
<dbReference type="PRINTS" id="PR00840">
    <property type="entry name" value="Y06768FAMILY"/>
</dbReference>
<feature type="compositionally biased region" description="Polar residues" evidence="2">
    <location>
        <begin position="55"/>
        <end position="70"/>
    </location>
</feature>
<sequence>MKKNNKEIRKLKTFLITSGSIVTPLSAVAFLVACHEEEQPKVTKPNKPKNEIEQKPNTSPDSTKETITIPSQNNSQNGQQNFVPPFNPDFIQRGIENAKRLREQQKQELASNLTKLTDAQAYEKLKNRTFAIAFNSVDKTDENNPNDVVKYEPTGTGWLLDAAYNENKSEVMLYIATNAHVFARSFNTLDTKYKDIFPEYFTEPNKGEKVDSFIIGVPKKEANIQAIDNNSRPDANNTPVYFINKQLGEREREIGIDGIFDNPKTVFVALNIFDNQTNEQLKQTSSTSPGSQKINNGIGKDFAVFGLKVNLAKLDELISKNDANKENLQLFKDHIEKAIVDIEQDIAKFQTQQYPNHDKKAVPYISYDYTSIYQKGIAEPEKLGISESAILSPNTTKLYLLGYPSLDGQQFLMRNYPKNLTNKPFAISNDSFSNGLALNDILSPNRSYSSFGFITFIENSGLYYGASGSLVINDYGLPVGIYSAVQTRGGNLDISGKAGYTPFVQIADFDSYGLAHNLIDGTNKKLFPKQEKSYRQNLKKLSENEGEFKDFRKTLLFPDGP</sequence>
<evidence type="ECO:0000313" key="5">
    <source>
        <dbReference type="EMBL" id="MDW2852976.1"/>
    </source>
</evidence>
<evidence type="ECO:0000256" key="2">
    <source>
        <dbReference type="SAM" id="MobiDB-lite"/>
    </source>
</evidence>
<dbReference type="EMBL" id="JAWPET010000033">
    <property type="protein sequence ID" value="MDW2852976.1"/>
    <property type="molecule type" value="Genomic_DNA"/>
</dbReference>
<keyword evidence="3" id="KW-0472">Membrane</keyword>
<proteinExistence type="predicted"/>
<dbReference type="PROSITE" id="PS51257">
    <property type="entry name" value="PROKAR_LIPOPROTEIN"/>
    <property type="match status" value="1"/>
</dbReference>